<organism evidence="1 2">
    <name type="scientific">Panagrolaimus sp. ES5</name>
    <dbReference type="NCBI Taxonomy" id="591445"/>
    <lineage>
        <taxon>Eukaryota</taxon>
        <taxon>Metazoa</taxon>
        <taxon>Ecdysozoa</taxon>
        <taxon>Nematoda</taxon>
        <taxon>Chromadorea</taxon>
        <taxon>Rhabditida</taxon>
        <taxon>Tylenchina</taxon>
        <taxon>Panagrolaimomorpha</taxon>
        <taxon>Panagrolaimoidea</taxon>
        <taxon>Panagrolaimidae</taxon>
        <taxon>Panagrolaimus</taxon>
    </lineage>
</organism>
<evidence type="ECO:0000313" key="2">
    <source>
        <dbReference type="WBParaSite" id="ES5_v2.g22739.t1"/>
    </source>
</evidence>
<evidence type="ECO:0000313" key="1">
    <source>
        <dbReference type="Proteomes" id="UP000887579"/>
    </source>
</evidence>
<proteinExistence type="predicted"/>
<sequence>MSNLTALNDCAFCNFPNLETIIFWGSTKQTIFIHENAFGSITSGKLYPKIKEFDIIFTRLSTLPERLIDWRKADRVEISTTGINCDCSMAWLINDFQRSDSLFSKTIKITQFFKGLTDECIAPPEFKGKKVKEVSGKICNGKLSTIYHYPSTSSATFNFYWILLAGIFILGISIFSFIFHKKIIKFIYYQNVPQQDNDDSEKIFQYRNLENDSV</sequence>
<protein>
    <submittedName>
        <fullName evidence="2">Uncharacterized protein</fullName>
    </submittedName>
</protein>
<reference evidence="2" key="1">
    <citation type="submission" date="2022-11" db="UniProtKB">
        <authorList>
            <consortium name="WormBaseParasite"/>
        </authorList>
    </citation>
    <scope>IDENTIFICATION</scope>
</reference>
<dbReference type="WBParaSite" id="ES5_v2.g22739.t1">
    <property type="protein sequence ID" value="ES5_v2.g22739.t1"/>
    <property type="gene ID" value="ES5_v2.g22739"/>
</dbReference>
<accession>A0AC34FZ06</accession>
<name>A0AC34FZ06_9BILA</name>
<dbReference type="Proteomes" id="UP000887579">
    <property type="component" value="Unplaced"/>
</dbReference>